<dbReference type="EMBL" id="BKCF01000004">
    <property type="protein sequence ID" value="GEQ86778.1"/>
    <property type="molecule type" value="Genomic_DNA"/>
</dbReference>
<dbReference type="AlphaFoldDB" id="A0A5J4FZC6"/>
<accession>A0A5J4FZC6</accession>
<proteinExistence type="predicted"/>
<sequence length="103" mass="11511">MENGYDTLTAAIADLQNDGYTTDFNLVEEGIESKGLKKQWKAGELEVVKYYRFEGMTNPGDSSILYVIETKSNEKGLLVDNYSANGVAISPEMLEKLKITHEK</sequence>
<evidence type="ECO:0000313" key="2">
    <source>
        <dbReference type="Proteomes" id="UP000326994"/>
    </source>
</evidence>
<gene>
    <name evidence="1" type="ORF">ULMS_22860</name>
</gene>
<keyword evidence="2" id="KW-1185">Reference proteome</keyword>
<organism evidence="1 2">
    <name type="scientific">Patiriisocius marinistellae</name>
    <dbReference type="NCBI Taxonomy" id="2494560"/>
    <lineage>
        <taxon>Bacteria</taxon>
        <taxon>Pseudomonadati</taxon>
        <taxon>Bacteroidota</taxon>
        <taxon>Flavobacteriia</taxon>
        <taxon>Flavobacteriales</taxon>
        <taxon>Flavobacteriaceae</taxon>
        <taxon>Patiriisocius</taxon>
    </lineage>
</organism>
<reference evidence="1 2" key="1">
    <citation type="submission" date="2019-08" db="EMBL/GenBank/DDBJ databases">
        <title>Ulvibacter marinistellae sp. nov., isolated from a starfish, Patiria pectinifera.</title>
        <authorList>
            <person name="Kawano K."/>
            <person name="Ushijima N."/>
            <person name="Kihara M."/>
            <person name="Itoh H."/>
        </authorList>
    </citation>
    <scope>NUCLEOTIDE SEQUENCE [LARGE SCALE GENOMIC DNA]</scope>
    <source>
        <strain evidence="1 2">KK4</strain>
    </source>
</reference>
<comment type="caution">
    <text evidence="1">The sequence shown here is derived from an EMBL/GenBank/DDBJ whole genome shotgun (WGS) entry which is preliminary data.</text>
</comment>
<name>A0A5J4FZC6_9FLAO</name>
<dbReference type="Proteomes" id="UP000326994">
    <property type="component" value="Unassembled WGS sequence"/>
</dbReference>
<evidence type="ECO:0000313" key="1">
    <source>
        <dbReference type="EMBL" id="GEQ86778.1"/>
    </source>
</evidence>
<protein>
    <recommendedName>
        <fullName evidence="3">Phosphoribosylpyrophosphate synthetase</fullName>
    </recommendedName>
</protein>
<dbReference type="RefSeq" id="WP_151894697.1">
    <property type="nucleotide sequence ID" value="NZ_BKCF01000004.1"/>
</dbReference>
<dbReference type="OrthoDB" id="8418771at2"/>
<evidence type="ECO:0008006" key="3">
    <source>
        <dbReference type="Google" id="ProtNLM"/>
    </source>
</evidence>